<gene>
    <name evidence="6" type="primary">recD2</name>
    <name evidence="6" type="ORF">LMG22037_06335</name>
</gene>
<evidence type="ECO:0000256" key="1">
    <source>
        <dbReference type="ARBA" id="ARBA00022741"/>
    </source>
</evidence>
<dbReference type="SUPFAM" id="SSF52540">
    <property type="entry name" value="P-loop containing nucleoside triphosphate hydrolases"/>
    <property type="match status" value="2"/>
</dbReference>
<sequence>MDEIVGRLSTLTVYNGKWARASVRIADGSFLICVGETLLGLREGNDYRLAGWVREHARYGRQLEVRAAVLEVPQDEGALRRHLRRNFAGCGERTAAKLVAWACALPGGLDALREQLVSNPHAIDFSVVTKRPVRMSHDEGPEVAIYRNLSLRLGTSGVRDHLLRRLAGWVFERVGTQADPVVAAWERISRNPYEAVRTLDGYGFTSADAIGHHLSFPSDHVFRLAALATHAVREGCERAGHTFLTADEVVRRIAKHDATVAFDVALRAAVELGEPIAVTEGRYYPLWLYNCELALAEHLGRRLAVASAPIIETPREKLELEVRMAEWSMGESFRLDDSQREAMIGMLTSTCTVHTLTGGPGCGKTAMIEVLVQVVCSLAGGRRIVFCAPTGKAAKVLGARVQRLGMSSATVHATLGVDADGFSHNEKNPLPADVVIADETSMNDLALTRALFDALPAGSHIVLLGDTDQLASVGPGQMLVDLLELDADHQQLSTTHRNDGGILEVVRQARAGKCDCVDRPDVRFSHQLPATDIAGVGKVIGAYLRAVRRSGIENVGLLMGARRGDVMVPGWNVTYLNEALREQLNAQGRRVPGTGLRLGDRLMIRQNLRLEQGEEANGQMRYEQVVNGDTGTLAGCHLDAAGHSVSYLVVTLDDGREIRYPGTNLDALVLAYALTVHAAQGSEYREVIFICTDGHADFMHRGIVYTAFSRARKRLLVVADDEVLRRSCARPIPPRNSRLVQRACAAGAGRRQARDTGLRGGSPVQCETPLWESR</sequence>
<dbReference type="EMBL" id="CADIKB010000063">
    <property type="protein sequence ID" value="CAB3739864.1"/>
    <property type="molecule type" value="Genomic_DNA"/>
</dbReference>
<dbReference type="InterPro" id="IPR050534">
    <property type="entry name" value="Coronavir_polyprotein_1ab"/>
</dbReference>
<dbReference type="InterPro" id="IPR027417">
    <property type="entry name" value="P-loop_NTPase"/>
</dbReference>
<feature type="region of interest" description="Disordered" evidence="3">
    <location>
        <begin position="751"/>
        <end position="774"/>
    </location>
</feature>
<dbReference type="Proteomes" id="UP000494249">
    <property type="component" value="Unassembled WGS sequence"/>
</dbReference>
<evidence type="ECO:0000259" key="5">
    <source>
        <dbReference type="Pfam" id="PF14490"/>
    </source>
</evidence>
<evidence type="ECO:0000313" key="6">
    <source>
        <dbReference type="EMBL" id="CAB3739864.1"/>
    </source>
</evidence>
<evidence type="ECO:0000256" key="2">
    <source>
        <dbReference type="ARBA" id="ARBA00022840"/>
    </source>
</evidence>
<keyword evidence="1" id="KW-0547">Nucleotide-binding</keyword>
<organism evidence="6 7">
    <name type="scientific">Paraburkholderia phenoliruptrix</name>
    <dbReference type="NCBI Taxonomy" id="252970"/>
    <lineage>
        <taxon>Bacteria</taxon>
        <taxon>Pseudomonadati</taxon>
        <taxon>Pseudomonadota</taxon>
        <taxon>Betaproteobacteria</taxon>
        <taxon>Burkholderiales</taxon>
        <taxon>Burkholderiaceae</taxon>
        <taxon>Paraburkholderia</taxon>
    </lineage>
</organism>
<protein>
    <submittedName>
        <fullName evidence="6">ATP-dependent RecD-like DNA helicase</fullName>
        <ecNumber evidence="6">3.6.4.12</ecNumber>
    </submittedName>
</protein>
<dbReference type="PANTHER" id="PTHR43788:SF6">
    <property type="entry name" value="DNA HELICASE B"/>
    <property type="match status" value="1"/>
</dbReference>
<dbReference type="Gene3D" id="1.10.10.2220">
    <property type="match status" value="1"/>
</dbReference>
<dbReference type="Pfam" id="PF14490">
    <property type="entry name" value="HHH_RecD2"/>
    <property type="match status" value="1"/>
</dbReference>
<dbReference type="InterPro" id="IPR029493">
    <property type="entry name" value="RecD2-like_HHH"/>
</dbReference>
<evidence type="ECO:0000313" key="7">
    <source>
        <dbReference type="Proteomes" id="UP000494249"/>
    </source>
</evidence>
<dbReference type="GO" id="GO:0016787">
    <property type="term" value="F:hydrolase activity"/>
    <property type="evidence" value="ECO:0007669"/>
    <property type="project" value="UniProtKB-KW"/>
</dbReference>
<dbReference type="Pfam" id="PF13538">
    <property type="entry name" value="UvrD_C_2"/>
    <property type="match status" value="1"/>
</dbReference>
<evidence type="ECO:0000259" key="4">
    <source>
        <dbReference type="Pfam" id="PF13538"/>
    </source>
</evidence>
<dbReference type="CDD" id="cd18809">
    <property type="entry name" value="SF1_C_RecD"/>
    <property type="match status" value="1"/>
</dbReference>
<reference evidence="6 7" key="1">
    <citation type="submission" date="2020-04" db="EMBL/GenBank/DDBJ databases">
        <authorList>
            <person name="De Canck E."/>
        </authorList>
    </citation>
    <scope>NUCLEOTIDE SEQUENCE [LARGE SCALE GENOMIC DNA]</scope>
    <source>
        <strain evidence="6 7">LMG 22037</strain>
    </source>
</reference>
<dbReference type="PANTHER" id="PTHR43788">
    <property type="entry name" value="DNA2/NAM7 HELICASE FAMILY MEMBER"/>
    <property type="match status" value="1"/>
</dbReference>
<dbReference type="GO" id="GO:0005524">
    <property type="term" value="F:ATP binding"/>
    <property type="evidence" value="ECO:0007669"/>
    <property type="project" value="UniProtKB-KW"/>
</dbReference>
<keyword evidence="2" id="KW-0067">ATP-binding</keyword>
<dbReference type="Pfam" id="PF13604">
    <property type="entry name" value="AAA_30"/>
    <property type="match status" value="1"/>
</dbReference>
<dbReference type="GO" id="GO:0009338">
    <property type="term" value="C:exodeoxyribonuclease V complex"/>
    <property type="evidence" value="ECO:0007669"/>
    <property type="project" value="TreeGrafter"/>
</dbReference>
<name>A0A6J5CK91_9BURK</name>
<feature type="domain" description="ATP-dependent RecD2 DNA helicase-like helix-hairpin-helix" evidence="5">
    <location>
        <begin position="184"/>
        <end position="243"/>
    </location>
</feature>
<dbReference type="InterPro" id="IPR027785">
    <property type="entry name" value="UvrD-like_helicase_C"/>
</dbReference>
<dbReference type="AlphaFoldDB" id="A0A6J5CK91"/>
<keyword evidence="6" id="KW-0347">Helicase</keyword>
<dbReference type="CDD" id="cd17933">
    <property type="entry name" value="DEXSc_RecD-like"/>
    <property type="match status" value="1"/>
</dbReference>
<dbReference type="Gene3D" id="2.30.30.940">
    <property type="match status" value="1"/>
</dbReference>
<accession>A0A6J5CK91</accession>
<evidence type="ECO:0000256" key="3">
    <source>
        <dbReference type="SAM" id="MobiDB-lite"/>
    </source>
</evidence>
<dbReference type="Gene3D" id="3.40.50.300">
    <property type="entry name" value="P-loop containing nucleotide triphosphate hydrolases"/>
    <property type="match status" value="2"/>
</dbReference>
<dbReference type="EC" id="3.6.4.12" evidence="6"/>
<feature type="domain" description="UvrD-like helicase C-terminal" evidence="4">
    <location>
        <begin position="670"/>
        <end position="718"/>
    </location>
</feature>
<keyword evidence="6" id="KW-0378">Hydrolase</keyword>
<dbReference type="GO" id="GO:0006310">
    <property type="term" value="P:DNA recombination"/>
    <property type="evidence" value="ECO:0007669"/>
    <property type="project" value="TreeGrafter"/>
</dbReference>
<proteinExistence type="predicted"/>
<dbReference type="GO" id="GO:0017116">
    <property type="term" value="F:single-stranded DNA helicase activity"/>
    <property type="evidence" value="ECO:0007669"/>
    <property type="project" value="TreeGrafter"/>
</dbReference>
<dbReference type="RefSeq" id="WP_035478451.1">
    <property type="nucleotide sequence ID" value="NZ_CADFGL010000059.1"/>
</dbReference>